<dbReference type="PANTHER" id="PTHR42210">
    <property type="entry name" value="DNA POLYMERASE II LARGE SUBUNIT"/>
    <property type="match status" value="1"/>
</dbReference>
<feature type="non-terminal residue" evidence="2">
    <location>
        <position position="135"/>
    </location>
</feature>
<proteinExistence type="predicted"/>
<evidence type="ECO:0000259" key="1">
    <source>
        <dbReference type="Pfam" id="PF24844"/>
    </source>
</evidence>
<dbReference type="GO" id="GO:0003887">
    <property type="term" value="F:DNA-directed DNA polymerase activity"/>
    <property type="evidence" value="ECO:0007669"/>
    <property type="project" value="InterPro"/>
</dbReference>
<dbReference type="GO" id="GO:0003677">
    <property type="term" value="F:DNA binding"/>
    <property type="evidence" value="ECO:0007669"/>
    <property type="project" value="InterPro"/>
</dbReference>
<reference evidence="2" key="1">
    <citation type="journal article" date="2015" name="Front. Microbiol.">
        <title>Biogeography and evolution of Thermococcus isolates from hydrothermal vent systems of the Pacific.</title>
        <authorList>
            <person name="Price M.T."/>
            <person name="Fullerton H."/>
            <person name="Moyer C.L."/>
        </authorList>
    </citation>
    <scope>NUCLEOTIDE SEQUENCE</scope>
    <source>
        <strain evidence="2">AV22</strain>
    </source>
</reference>
<feature type="non-terminal residue" evidence="2">
    <location>
        <position position="1"/>
    </location>
</feature>
<dbReference type="PANTHER" id="PTHR42210:SF1">
    <property type="entry name" value="DNA POLYMERASE II LARGE SUBUNIT"/>
    <property type="match status" value="1"/>
</dbReference>
<organism evidence="2">
    <name type="scientific">Thermococcus sp. AV22</name>
    <dbReference type="NCBI Taxonomy" id="1638236"/>
    <lineage>
        <taxon>Archaea</taxon>
        <taxon>Methanobacteriati</taxon>
        <taxon>Methanobacteriota</taxon>
        <taxon>Thermococci</taxon>
        <taxon>Thermococcales</taxon>
        <taxon>Thermococcaceae</taxon>
        <taxon>Thermococcus</taxon>
    </lineage>
</organism>
<dbReference type="InterPro" id="IPR004475">
    <property type="entry name" value="PolC_DP2"/>
</dbReference>
<name>A0A0F6Q719_9EURY</name>
<protein>
    <submittedName>
        <fullName evidence="2">DNA polymerase II large subunit</fullName>
    </submittedName>
</protein>
<dbReference type="GO" id="GO:0006260">
    <property type="term" value="P:DNA replication"/>
    <property type="evidence" value="ECO:0007669"/>
    <property type="project" value="InterPro"/>
</dbReference>
<evidence type="ECO:0000313" key="2">
    <source>
        <dbReference type="EMBL" id="AKD27392.1"/>
    </source>
</evidence>
<feature type="domain" description="DNA polymerase II large subunit DP2 central" evidence="1">
    <location>
        <begin position="31"/>
        <end position="113"/>
    </location>
</feature>
<sequence>SREAIEEAAEYIELDPEFLEKLLRDPLRVRPSVEQAIHISKVLDIPLHPYYTLYWNTLEPEEVEKLQRALVGAQIEWGEFRKLKFAKRVTRYLELLGLPHRLERVIVIDYPWSAALLVPLGNLEWEFKAKPFHTT</sequence>
<dbReference type="EMBL" id="KP188032">
    <property type="protein sequence ID" value="AKD27392.1"/>
    <property type="molecule type" value="Genomic_DNA"/>
</dbReference>
<dbReference type="InterPro" id="IPR056171">
    <property type="entry name" value="PolC_DP2_central_dom"/>
</dbReference>
<dbReference type="Pfam" id="PF24844">
    <property type="entry name" value="PolC_DP2_central"/>
    <property type="match status" value="1"/>
</dbReference>
<dbReference type="AlphaFoldDB" id="A0A0F6Q719"/>
<accession>A0A0F6Q719</accession>